<reference evidence="2" key="1">
    <citation type="submission" date="2021-04" db="EMBL/GenBank/DDBJ databases">
        <authorList>
            <person name="Tunstrom K."/>
        </authorList>
    </citation>
    <scope>NUCLEOTIDE SEQUENCE</scope>
</reference>
<keyword evidence="3" id="KW-1185">Reference proteome</keyword>
<comment type="caution">
    <text evidence="2">The sequence shown here is derived from an EMBL/GenBank/DDBJ whole genome shotgun (WGS) entry which is preliminary data.</text>
</comment>
<accession>A0A8S3WQ30</accession>
<gene>
    <name evidence="2" type="ORF">PAPOLLO_LOCUS9038</name>
</gene>
<proteinExistence type="predicted"/>
<dbReference type="EMBL" id="CAJQZP010000644">
    <property type="protein sequence ID" value="CAG4975040.1"/>
    <property type="molecule type" value="Genomic_DNA"/>
</dbReference>
<protein>
    <submittedName>
        <fullName evidence="2">(apollo) hypothetical protein</fullName>
    </submittedName>
</protein>
<dbReference type="AlphaFoldDB" id="A0A8S3WQ30"/>
<evidence type="ECO:0000313" key="3">
    <source>
        <dbReference type="Proteomes" id="UP000691718"/>
    </source>
</evidence>
<sequence>MQCSVILESDCKTGNVKMKTVDNVKNPYGKGTNLDNIVDQLCTRLHDIKDKESTAVVGMPTCSLEQSEAVRRYYAAFPALKKGQESPLQYYLPPPAWCRKPSTETKVKMQSEISMSKDWNSKNKKYSTGKERRNSYHNQRKNNRKRWNSYSKSFESKESLPEWVTHEGVWDMETQDPVKEFIRAIALDEGYGTCENTVTDEIKEITEVKLQMKDNVVPDWDDSLDLATEWVITEDLNPRVRSPMEEELYAKFEAKFDRSIEALWSKDQNTPDDEYQDLPIDFQDLLSSPSDHLFADPSTEKYSLISLTESIWSTDATESLLVERADSPSKIADALHDRFKPLNLSDTAEPMPPRELESFTLYESEELYDALSTVAQTMRSFTVINHSRDCSSFVEVPPRRRSREPQLPVEPLLIEEPPRSPSLEREDLLTSSRTHFRPIRRESESEVTRYADGYTFDIRGDLDVVDIQRSESGSVYIGSSLERYLEYRSKSIDYGRLNLTAAQRCPDFDDTGFRLRFPVRQHDAGVQTERPDAWACEECGRAAKKMRSAMHSIWSEESACECVVHTEPSVAPPRDELSREWEELLADISAAHAQYANAPDVVDETLVSADRKRRHSAALRCTGVCSHPHARFLHCCAAALDRPLTR</sequence>
<evidence type="ECO:0000256" key="1">
    <source>
        <dbReference type="SAM" id="MobiDB-lite"/>
    </source>
</evidence>
<feature type="compositionally biased region" description="Basic residues" evidence="1">
    <location>
        <begin position="138"/>
        <end position="147"/>
    </location>
</feature>
<organism evidence="2 3">
    <name type="scientific">Parnassius apollo</name>
    <name type="common">Apollo butterfly</name>
    <name type="synonym">Papilio apollo</name>
    <dbReference type="NCBI Taxonomy" id="110799"/>
    <lineage>
        <taxon>Eukaryota</taxon>
        <taxon>Metazoa</taxon>
        <taxon>Ecdysozoa</taxon>
        <taxon>Arthropoda</taxon>
        <taxon>Hexapoda</taxon>
        <taxon>Insecta</taxon>
        <taxon>Pterygota</taxon>
        <taxon>Neoptera</taxon>
        <taxon>Endopterygota</taxon>
        <taxon>Lepidoptera</taxon>
        <taxon>Glossata</taxon>
        <taxon>Ditrysia</taxon>
        <taxon>Papilionoidea</taxon>
        <taxon>Papilionidae</taxon>
        <taxon>Parnassiinae</taxon>
        <taxon>Parnassini</taxon>
        <taxon>Parnassius</taxon>
        <taxon>Parnassius</taxon>
    </lineage>
</organism>
<feature type="region of interest" description="Disordered" evidence="1">
    <location>
        <begin position="109"/>
        <end position="151"/>
    </location>
</feature>
<dbReference type="Proteomes" id="UP000691718">
    <property type="component" value="Unassembled WGS sequence"/>
</dbReference>
<name>A0A8S3WQ30_PARAO</name>
<evidence type="ECO:0000313" key="2">
    <source>
        <dbReference type="EMBL" id="CAG4975040.1"/>
    </source>
</evidence>
<dbReference type="OrthoDB" id="3247158at2759"/>